<protein>
    <submittedName>
        <fullName evidence="1">Uncharacterized protein</fullName>
    </submittedName>
</protein>
<evidence type="ECO:0000313" key="1">
    <source>
        <dbReference type="EMBL" id="GAF86595.1"/>
    </source>
</evidence>
<name>X0UDP2_9ZZZZ</name>
<gene>
    <name evidence="1" type="ORF">S01H1_28853</name>
</gene>
<dbReference type="AlphaFoldDB" id="X0UDP2"/>
<feature type="non-terminal residue" evidence="1">
    <location>
        <position position="34"/>
    </location>
</feature>
<sequence length="34" mass="3684">MNFPSIQVDEVGDFGSSARVKSVTIVAFVPSENR</sequence>
<comment type="caution">
    <text evidence="1">The sequence shown here is derived from an EMBL/GenBank/DDBJ whole genome shotgun (WGS) entry which is preliminary data.</text>
</comment>
<dbReference type="EMBL" id="BARS01017660">
    <property type="protein sequence ID" value="GAF86595.1"/>
    <property type="molecule type" value="Genomic_DNA"/>
</dbReference>
<reference evidence="1" key="1">
    <citation type="journal article" date="2014" name="Front. Microbiol.">
        <title>High frequency of phylogenetically diverse reductive dehalogenase-homologous genes in deep subseafloor sedimentary metagenomes.</title>
        <authorList>
            <person name="Kawai M."/>
            <person name="Futagami T."/>
            <person name="Toyoda A."/>
            <person name="Takaki Y."/>
            <person name="Nishi S."/>
            <person name="Hori S."/>
            <person name="Arai W."/>
            <person name="Tsubouchi T."/>
            <person name="Morono Y."/>
            <person name="Uchiyama I."/>
            <person name="Ito T."/>
            <person name="Fujiyama A."/>
            <person name="Inagaki F."/>
            <person name="Takami H."/>
        </authorList>
    </citation>
    <scope>NUCLEOTIDE SEQUENCE</scope>
    <source>
        <strain evidence="1">Expedition CK06-06</strain>
    </source>
</reference>
<accession>X0UDP2</accession>
<proteinExistence type="predicted"/>
<organism evidence="1">
    <name type="scientific">marine sediment metagenome</name>
    <dbReference type="NCBI Taxonomy" id="412755"/>
    <lineage>
        <taxon>unclassified sequences</taxon>
        <taxon>metagenomes</taxon>
        <taxon>ecological metagenomes</taxon>
    </lineage>
</organism>